<dbReference type="AlphaFoldDB" id="A0A1G8LQG3"/>
<gene>
    <name evidence="1" type="ORF">SAMN05421505_1753</name>
</gene>
<accession>A0A1G8LQG3</accession>
<protein>
    <submittedName>
        <fullName evidence="1">Uncharacterized protein</fullName>
    </submittedName>
</protein>
<sequence>MSVPHEFPRLCHTLLGLRGAAEAPQEFGPGSGKKMMPGQRLVQIGEEGEARLRAFGLCFGAFAVGAPPEATICPSVGAFVWSIVEARFKARTLEAGSRGWRL</sequence>
<dbReference type="RefSeq" id="WP_093176383.1">
    <property type="nucleotide sequence ID" value="NZ_FNCN01000075.1"/>
</dbReference>
<name>A0A1G8LQG3_9ACTN</name>
<evidence type="ECO:0000313" key="2">
    <source>
        <dbReference type="Proteomes" id="UP000198923"/>
    </source>
</evidence>
<dbReference type="Proteomes" id="UP000198923">
    <property type="component" value="Unassembled WGS sequence"/>
</dbReference>
<organism evidence="1 2">
    <name type="scientific">Sinosporangium album</name>
    <dbReference type="NCBI Taxonomy" id="504805"/>
    <lineage>
        <taxon>Bacteria</taxon>
        <taxon>Bacillati</taxon>
        <taxon>Actinomycetota</taxon>
        <taxon>Actinomycetes</taxon>
        <taxon>Streptosporangiales</taxon>
        <taxon>Streptosporangiaceae</taxon>
        <taxon>Sinosporangium</taxon>
    </lineage>
</organism>
<keyword evidence="2" id="KW-1185">Reference proteome</keyword>
<dbReference type="EMBL" id="FNCN01000075">
    <property type="protein sequence ID" value="SDI57863.1"/>
    <property type="molecule type" value="Genomic_DNA"/>
</dbReference>
<proteinExistence type="predicted"/>
<reference evidence="1 2" key="1">
    <citation type="submission" date="2016-10" db="EMBL/GenBank/DDBJ databases">
        <authorList>
            <person name="de Groot N.N."/>
        </authorList>
    </citation>
    <scope>NUCLEOTIDE SEQUENCE [LARGE SCALE GENOMIC DNA]</scope>
    <source>
        <strain evidence="1 2">CPCC 201354</strain>
    </source>
</reference>
<evidence type="ECO:0000313" key="1">
    <source>
        <dbReference type="EMBL" id="SDI57863.1"/>
    </source>
</evidence>